<dbReference type="Proteomes" id="UP000549913">
    <property type="component" value="Unassembled WGS sequence"/>
</dbReference>
<accession>A0A852STL9</accession>
<evidence type="ECO:0000256" key="1">
    <source>
        <dbReference type="SAM" id="Phobius"/>
    </source>
</evidence>
<dbReference type="EMBL" id="JACCBM010000001">
    <property type="protein sequence ID" value="NYD72207.1"/>
    <property type="molecule type" value="Genomic_DNA"/>
</dbReference>
<keyword evidence="1" id="KW-1133">Transmembrane helix</keyword>
<keyword evidence="1" id="KW-0812">Transmembrane</keyword>
<dbReference type="AlphaFoldDB" id="A0A852STL9"/>
<keyword evidence="1" id="KW-0472">Membrane</keyword>
<feature type="transmembrane region" description="Helical" evidence="1">
    <location>
        <begin position="12"/>
        <end position="36"/>
    </location>
</feature>
<evidence type="ECO:0000313" key="3">
    <source>
        <dbReference type="Proteomes" id="UP000549913"/>
    </source>
</evidence>
<protein>
    <submittedName>
        <fullName evidence="2">Uncharacterized BrkB/YihY/UPF0761 family membrane protein</fullName>
    </submittedName>
</protein>
<feature type="transmembrane region" description="Helical" evidence="1">
    <location>
        <begin position="75"/>
        <end position="96"/>
    </location>
</feature>
<reference evidence="2 3" key="1">
    <citation type="submission" date="2020-07" db="EMBL/GenBank/DDBJ databases">
        <title>Sequencing the genomes of 1000 actinobacteria strains.</title>
        <authorList>
            <person name="Klenk H.-P."/>
        </authorList>
    </citation>
    <scope>NUCLEOTIDE SEQUENCE [LARGE SCALE GENOMIC DNA]</scope>
    <source>
        <strain evidence="2 3">DSM 26474</strain>
    </source>
</reference>
<keyword evidence="3" id="KW-1185">Reference proteome</keyword>
<organism evidence="2 3">
    <name type="scientific">Herbiconiux flava</name>
    <dbReference type="NCBI Taxonomy" id="881268"/>
    <lineage>
        <taxon>Bacteria</taxon>
        <taxon>Bacillati</taxon>
        <taxon>Actinomycetota</taxon>
        <taxon>Actinomycetes</taxon>
        <taxon>Micrococcales</taxon>
        <taxon>Microbacteriaceae</taxon>
        <taxon>Herbiconiux</taxon>
    </lineage>
</organism>
<sequence length="126" mass="13481">MTTVVLPPKPRTLLAAPVKGIVAVVLWVIAIALWVIAPNMTDPRWGAFLIDIGIVLASVGFAAPTLTYSTPLRNTLIAGVAAIALFALGDLGEILVISYMLRILVPLLALFSALYAVVGRVRVWYN</sequence>
<proteinExistence type="predicted"/>
<feature type="transmembrane region" description="Helical" evidence="1">
    <location>
        <begin position="48"/>
        <end position="69"/>
    </location>
</feature>
<dbReference type="RefSeq" id="WP_179549011.1">
    <property type="nucleotide sequence ID" value="NZ_BSEW01000002.1"/>
</dbReference>
<evidence type="ECO:0000313" key="2">
    <source>
        <dbReference type="EMBL" id="NYD72207.1"/>
    </source>
</evidence>
<name>A0A852STL9_9MICO</name>
<comment type="caution">
    <text evidence="2">The sequence shown here is derived from an EMBL/GenBank/DDBJ whole genome shotgun (WGS) entry which is preliminary data.</text>
</comment>
<feature type="transmembrane region" description="Helical" evidence="1">
    <location>
        <begin position="103"/>
        <end position="125"/>
    </location>
</feature>
<gene>
    <name evidence="2" type="ORF">BJ984_003365</name>
</gene>